<dbReference type="InParanoid" id="A0A024FWP1"/>
<keyword evidence="2" id="KW-1185">Reference proteome</keyword>
<reference evidence="1 2" key="1">
    <citation type="submission" date="2012-05" db="EMBL/GenBank/DDBJ databases">
        <title>Recombination and specialization in a pathogen metapopulation.</title>
        <authorList>
            <person name="Gardiner A."/>
            <person name="Kemen E."/>
            <person name="Schultz-Larsen T."/>
            <person name="MacLean D."/>
            <person name="Van Oosterhout C."/>
            <person name="Jones J.D.G."/>
        </authorList>
    </citation>
    <scope>NUCLEOTIDE SEQUENCE [LARGE SCALE GENOMIC DNA]</scope>
    <source>
        <strain evidence="1 2">Ac Nc2</strain>
    </source>
</reference>
<sequence length="108" mass="12571">MSQLRDVFQHYETGKHCAFVTNLELALINALDVIFPRANCLLCRWHINKYILTQQKHAFATQEAIENFSKQWNSLVGKDKGTDYETQLSSMRIELSNRPNLMLNVEDI</sequence>
<dbReference type="Proteomes" id="UP000053237">
    <property type="component" value="Unassembled WGS sequence"/>
</dbReference>
<dbReference type="AlphaFoldDB" id="A0A024FWP1"/>
<gene>
    <name evidence="1" type="ORF">BN9_131640</name>
</gene>
<proteinExistence type="predicted"/>
<dbReference type="STRING" id="65357.A0A024FWP1"/>
<accession>A0A024FWP1</accession>
<evidence type="ECO:0008006" key="3">
    <source>
        <dbReference type="Google" id="ProtNLM"/>
    </source>
</evidence>
<dbReference type="PANTHER" id="PTHR31569">
    <property type="entry name" value="SWIM-TYPE DOMAIN-CONTAINING PROTEIN"/>
    <property type="match status" value="1"/>
</dbReference>
<dbReference type="InterPro" id="IPR052579">
    <property type="entry name" value="Zinc_finger_SWIM"/>
</dbReference>
<comment type="caution">
    <text evidence="1">The sequence shown here is derived from an EMBL/GenBank/DDBJ whole genome shotgun (WGS) entry which is preliminary data.</text>
</comment>
<evidence type="ECO:0000313" key="2">
    <source>
        <dbReference type="Proteomes" id="UP000053237"/>
    </source>
</evidence>
<dbReference type="PANTHER" id="PTHR31569:SF4">
    <property type="entry name" value="SWIM-TYPE DOMAIN-CONTAINING PROTEIN"/>
    <property type="match status" value="1"/>
</dbReference>
<evidence type="ECO:0000313" key="1">
    <source>
        <dbReference type="EMBL" id="CCI11593.1"/>
    </source>
</evidence>
<organism evidence="1 2">
    <name type="scientific">Albugo candida</name>
    <dbReference type="NCBI Taxonomy" id="65357"/>
    <lineage>
        <taxon>Eukaryota</taxon>
        <taxon>Sar</taxon>
        <taxon>Stramenopiles</taxon>
        <taxon>Oomycota</taxon>
        <taxon>Peronosporomycetes</taxon>
        <taxon>Albuginales</taxon>
        <taxon>Albuginaceae</taxon>
        <taxon>Albugo</taxon>
    </lineage>
</organism>
<dbReference type="EMBL" id="CAIX01001292">
    <property type="protein sequence ID" value="CCI11593.1"/>
    <property type="molecule type" value="Genomic_DNA"/>
</dbReference>
<name>A0A024FWP1_9STRA</name>
<dbReference type="OrthoDB" id="2422440at2759"/>
<protein>
    <recommendedName>
        <fullName evidence="3">MULE transposase domain-containing protein</fullName>
    </recommendedName>
</protein>